<organism evidence="2">
    <name type="scientific">Tanacetum cinerariifolium</name>
    <name type="common">Dalmatian daisy</name>
    <name type="synonym">Chrysanthemum cinerariifolium</name>
    <dbReference type="NCBI Taxonomy" id="118510"/>
    <lineage>
        <taxon>Eukaryota</taxon>
        <taxon>Viridiplantae</taxon>
        <taxon>Streptophyta</taxon>
        <taxon>Embryophyta</taxon>
        <taxon>Tracheophyta</taxon>
        <taxon>Spermatophyta</taxon>
        <taxon>Magnoliopsida</taxon>
        <taxon>eudicotyledons</taxon>
        <taxon>Gunneridae</taxon>
        <taxon>Pentapetalae</taxon>
        <taxon>asterids</taxon>
        <taxon>campanulids</taxon>
        <taxon>Asterales</taxon>
        <taxon>Asteraceae</taxon>
        <taxon>Asteroideae</taxon>
        <taxon>Anthemideae</taxon>
        <taxon>Anthemidinae</taxon>
        <taxon>Tanacetum</taxon>
    </lineage>
</organism>
<gene>
    <name evidence="2" type="ORF">Tci_643975</name>
</gene>
<sequence>EEPTGQSRALNKYGFFDRPELQRNEFASHRLPQRKGNMKGWLIEDEDEPLEQEASDKEVPPPGSQEHGLNVRVLVRARSVQAQVELA</sequence>
<accession>A0A699K5X6</accession>
<comment type="caution">
    <text evidence="2">The sequence shown here is derived from an EMBL/GenBank/DDBJ whole genome shotgun (WGS) entry which is preliminary data.</text>
</comment>
<dbReference type="EMBL" id="BKCJ010475151">
    <property type="protein sequence ID" value="GFA72003.1"/>
    <property type="molecule type" value="Genomic_DNA"/>
</dbReference>
<feature type="region of interest" description="Disordered" evidence="1">
    <location>
        <begin position="23"/>
        <end position="69"/>
    </location>
</feature>
<feature type="compositionally biased region" description="Acidic residues" evidence="1">
    <location>
        <begin position="43"/>
        <end position="53"/>
    </location>
</feature>
<dbReference type="AlphaFoldDB" id="A0A699K5X6"/>
<evidence type="ECO:0000256" key="1">
    <source>
        <dbReference type="SAM" id="MobiDB-lite"/>
    </source>
</evidence>
<feature type="non-terminal residue" evidence="2">
    <location>
        <position position="1"/>
    </location>
</feature>
<name>A0A699K5X6_TANCI</name>
<proteinExistence type="predicted"/>
<protein>
    <submittedName>
        <fullName evidence="2">Uncharacterized protein</fullName>
    </submittedName>
</protein>
<reference evidence="2" key="1">
    <citation type="journal article" date="2019" name="Sci. Rep.">
        <title>Draft genome of Tanacetum cinerariifolium, the natural source of mosquito coil.</title>
        <authorList>
            <person name="Yamashiro T."/>
            <person name="Shiraishi A."/>
            <person name="Satake H."/>
            <person name="Nakayama K."/>
        </authorList>
    </citation>
    <scope>NUCLEOTIDE SEQUENCE</scope>
</reference>
<evidence type="ECO:0000313" key="2">
    <source>
        <dbReference type="EMBL" id="GFA72003.1"/>
    </source>
</evidence>